<protein>
    <recommendedName>
        <fullName evidence="3">PIR Superfamily Protein</fullName>
    </recommendedName>
</protein>
<sequence length="335" mass="38899">MEDSNEDYDSFEQYNYNLGIYNKIKGNSGDEYSSFSDYILGKQTEKKHDITMDCLRLKEYLRNFHSKDDCKNKNCCQYINYFLNQRIQKDYNSNQSIFDIYKTYMNLENNSIIKNLCLTEINYMDLDKYNKIDKLYEAYYICNFYISKRPELSCNRAKSCLRAYNNIMTVYTKRNDAKFCKTLKDFKDFLEANEPTSTDECDSIFSASLLYPRECNQLLDEAKKLDSFIDQEHEKLEIKVELHRMVTGEASEEQTQGRSGVEAPGVGVPGYRTGMEASATLNHAQLVVGDKNEDPPNDNTHIPAKTIIYTSLGSVLPLATLYRVKTNYLKNLIIL</sequence>
<accession>A0A0J9VBE8</accession>
<dbReference type="EMBL" id="KQ234880">
    <property type="protein sequence ID" value="KMZ83463.1"/>
    <property type="molecule type" value="Genomic_DNA"/>
</dbReference>
<evidence type="ECO:0000313" key="2">
    <source>
        <dbReference type="Proteomes" id="UP000053327"/>
    </source>
</evidence>
<dbReference type="AlphaFoldDB" id="A0A0J9VBE8"/>
<dbReference type="Proteomes" id="UP000053327">
    <property type="component" value="Unassembled WGS sequence"/>
</dbReference>
<gene>
    <name evidence="1" type="ORF">PVBG_05580</name>
</gene>
<name>A0A0J9VBE8_PLAV1</name>
<evidence type="ECO:0008006" key="3">
    <source>
        <dbReference type="Google" id="ProtNLM"/>
    </source>
</evidence>
<reference evidence="1 2" key="1">
    <citation type="submission" date="2011-08" db="EMBL/GenBank/DDBJ databases">
        <title>The Genome Sequence of Plasmodium vivax Brazil I.</title>
        <authorList>
            <consortium name="The Broad Institute Genome Sequencing Platform"/>
            <consortium name="The Broad Institute Genome Sequencing Center for Infectious Disease"/>
            <person name="Neafsey D."/>
            <person name="Carlton J."/>
            <person name="Barnwell J."/>
            <person name="Collins W."/>
            <person name="Escalante A."/>
            <person name="Mullikin J."/>
            <person name="Saul A."/>
            <person name="Guigo R."/>
            <person name="Camara F."/>
            <person name="Young S.K."/>
            <person name="Zeng Q."/>
            <person name="Gargeya S."/>
            <person name="Fitzgerald M."/>
            <person name="Haas B."/>
            <person name="Abouelleil A."/>
            <person name="Alvarado L."/>
            <person name="Arachchi H.M."/>
            <person name="Berlin A."/>
            <person name="Brown A."/>
            <person name="Chapman S.B."/>
            <person name="Chen Z."/>
            <person name="Dunbar C."/>
            <person name="Freedman E."/>
            <person name="Gearin G."/>
            <person name="Gellesch M."/>
            <person name="Goldberg J."/>
            <person name="Griggs A."/>
            <person name="Gujja S."/>
            <person name="Heiman D."/>
            <person name="Howarth C."/>
            <person name="Larson L."/>
            <person name="Lui A."/>
            <person name="MacDonald P.J.P."/>
            <person name="Montmayeur A."/>
            <person name="Murphy C."/>
            <person name="Neiman D."/>
            <person name="Pearson M."/>
            <person name="Priest M."/>
            <person name="Roberts A."/>
            <person name="Saif S."/>
            <person name="Shea T."/>
            <person name="Shenoy N."/>
            <person name="Sisk P."/>
            <person name="Stolte C."/>
            <person name="Sykes S."/>
            <person name="Wortman J."/>
            <person name="Nusbaum C."/>
            <person name="Birren B."/>
        </authorList>
    </citation>
    <scope>NUCLEOTIDE SEQUENCE [LARGE SCALE GENOMIC DNA]</scope>
    <source>
        <strain evidence="1 2">Brazil I</strain>
    </source>
</reference>
<evidence type="ECO:0000313" key="1">
    <source>
        <dbReference type="EMBL" id="KMZ83463.1"/>
    </source>
</evidence>
<dbReference type="InterPro" id="IPR008780">
    <property type="entry name" value="Plasmodium_Vir"/>
</dbReference>
<dbReference type="OrthoDB" id="389398at2759"/>
<organism evidence="1 2">
    <name type="scientific">Plasmodium vivax (strain Brazil I)</name>
    <dbReference type="NCBI Taxonomy" id="1033975"/>
    <lineage>
        <taxon>Eukaryota</taxon>
        <taxon>Sar</taxon>
        <taxon>Alveolata</taxon>
        <taxon>Apicomplexa</taxon>
        <taxon>Aconoidasida</taxon>
        <taxon>Haemosporida</taxon>
        <taxon>Plasmodiidae</taxon>
        <taxon>Plasmodium</taxon>
        <taxon>Plasmodium (Plasmodium)</taxon>
    </lineage>
</organism>
<dbReference type="Pfam" id="PF05795">
    <property type="entry name" value="Plasmodium_Vir"/>
    <property type="match status" value="1"/>
</dbReference>
<proteinExistence type="predicted"/>